<evidence type="ECO:0000313" key="2">
    <source>
        <dbReference type="Proteomes" id="UP000183758"/>
    </source>
</evidence>
<sequence>MGQSKIITTEQASVLDQIRQNNYLCTNFYFTGGTALSEYYLQHRYSEDLDFFTEKPYEQKLIIDFISNLCKQNQWTYELKTVEMLMTFYLHIGTITLKVDFSHYPHQRVEKKYIDHGLAIDSLTDIGINKLTTIFQRTQVKDFVDCYFLFKKLNLWDLIYGAEVKFRQKIEPWLLATELMNVDKFTEMPRMIRSLTLMQLKTNFHQLADRFAKPKTKR</sequence>
<protein>
    <recommendedName>
        <fullName evidence="3">Nucleotidyl transferase AbiEii/AbiGii toxin family protein</fullName>
    </recommendedName>
</protein>
<comment type="caution">
    <text evidence="1">The sequence shown here is derived from an EMBL/GenBank/DDBJ whole genome shotgun (WGS) entry which is preliminary data.</text>
</comment>
<organism evidence="1 2">
    <name type="scientific">Candidatus Roizmanbacteria bacterium CG2_30_33_16</name>
    <dbReference type="NCBI Taxonomy" id="1805340"/>
    <lineage>
        <taxon>Bacteria</taxon>
        <taxon>Candidatus Roizmaniibacteriota</taxon>
    </lineage>
</organism>
<dbReference type="Proteomes" id="UP000183758">
    <property type="component" value="Unassembled WGS sequence"/>
</dbReference>
<accession>A0A1J5HXM6</accession>
<dbReference type="Gene3D" id="3.10.450.620">
    <property type="entry name" value="JHP933, nucleotidyltransferase-like core domain"/>
    <property type="match status" value="1"/>
</dbReference>
<reference evidence="1 2" key="1">
    <citation type="journal article" date="2016" name="Environ. Microbiol.">
        <title>Genomic resolution of a cold subsurface aquifer community provides metabolic insights for novel microbes adapted to high CO concentrations.</title>
        <authorList>
            <person name="Probst A.J."/>
            <person name="Castelle C.J."/>
            <person name="Singh A."/>
            <person name="Brown C.T."/>
            <person name="Anantharaman K."/>
            <person name="Sharon I."/>
            <person name="Hug L.A."/>
            <person name="Burstein D."/>
            <person name="Emerson J.B."/>
            <person name="Thomas B.C."/>
            <person name="Banfield J.F."/>
        </authorList>
    </citation>
    <scope>NUCLEOTIDE SEQUENCE [LARGE SCALE GENOMIC DNA]</scope>
    <source>
        <strain evidence="1">CG2_30_33_16</strain>
    </source>
</reference>
<evidence type="ECO:0008006" key="3">
    <source>
        <dbReference type="Google" id="ProtNLM"/>
    </source>
</evidence>
<dbReference type="Pfam" id="PF08843">
    <property type="entry name" value="AbiEii"/>
    <property type="match status" value="1"/>
</dbReference>
<evidence type="ECO:0000313" key="1">
    <source>
        <dbReference type="EMBL" id="OIP83696.1"/>
    </source>
</evidence>
<dbReference type="AlphaFoldDB" id="A0A1J5HXM6"/>
<dbReference type="InterPro" id="IPR014942">
    <property type="entry name" value="AbiEii"/>
</dbReference>
<proteinExistence type="predicted"/>
<name>A0A1J5HXM6_9BACT</name>
<dbReference type="EMBL" id="MNZM01000077">
    <property type="protein sequence ID" value="OIP83696.1"/>
    <property type="molecule type" value="Genomic_DNA"/>
</dbReference>
<gene>
    <name evidence="1" type="ORF">AUK04_03095</name>
</gene>